<gene>
    <name evidence="1" type="ORF">HDG41_007110</name>
</gene>
<dbReference type="RefSeq" id="WP_184228606.1">
    <property type="nucleotide sequence ID" value="NZ_JACHDE010000026.1"/>
</dbReference>
<accession>A0A7W8P522</accession>
<comment type="caution">
    <text evidence="1">The sequence shown here is derived from an EMBL/GenBank/DDBJ whole genome shotgun (WGS) entry which is preliminary data.</text>
</comment>
<protein>
    <submittedName>
        <fullName evidence="1">Uncharacterized protein</fullName>
    </submittedName>
</protein>
<evidence type="ECO:0000313" key="2">
    <source>
        <dbReference type="Proteomes" id="UP000592820"/>
    </source>
</evidence>
<proteinExistence type="predicted"/>
<dbReference type="EMBL" id="JACHDE010000026">
    <property type="protein sequence ID" value="MBB5405014.1"/>
    <property type="molecule type" value="Genomic_DNA"/>
</dbReference>
<reference evidence="1 2" key="1">
    <citation type="submission" date="2020-08" db="EMBL/GenBank/DDBJ databases">
        <title>Genomic Encyclopedia of Type Strains, Phase IV (KMG-V): Genome sequencing to study the core and pangenomes of soil and plant-associated prokaryotes.</title>
        <authorList>
            <person name="Whitman W."/>
        </authorList>
    </citation>
    <scope>NUCLEOTIDE SEQUENCE [LARGE SCALE GENOMIC DNA]</scope>
    <source>
        <strain evidence="1 2">JPY162</strain>
    </source>
</reference>
<name>A0A7W8P522_9BURK</name>
<sequence>MTVQPVTSLNLCAATLTLALQMQASCHETLRRNCDLGLERIRRDIAAVQAICDVASAARDCTELAASYLIMSRDYVATTRDLWQQGLWSLALDTKTT</sequence>
<dbReference type="Proteomes" id="UP000592820">
    <property type="component" value="Unassembled WGS sequence"/>
</dbReference>
<dbReference type="AlphaFoldDB" id="A0A7W8P522"/>
<evidence type="ECO:0000313" key="1">
    <source>
        <dbReference type="EMBL" id="MBB5405014.1"/>
    </source>
</evidence>
<organism evidence="1 2">
    <name type="scientific">Paraburkholderia youngii</name>
    <dbReference type="NCBI Taxonomy" id="2782701"/>
    <lineage>
        <taxon>Bacteria</taxon>
        <taxon>Pseudomonadati</taxon>
        <taxon>Pseudomonadota</taxon>
        <taxon>Betaproteobacteria</taxon>
        <taxon>Burkholderiales</taxon>
        <taxon>Burkholderiaceae</taxon>
        <taxon>Paraburkholderia</taxon>
    </lineage>
</organism>